<dbReference type="AlphaFoldDB" id="A0AAV3SA35"/>
<reference evidence="4 5" key="1">
    <citation type="journal article" date="2019" name="Int. J. Syst. Evol. Microbiol.">
        <title>The Global Catalogue of Microorganisms (GCM) 10K type strain sequencing project: providing services to taxonomists for standard genome sequencing and annotation.</title>
        <authorList>
            <consortium name="The Broad Institute Genomics Platform"/>
            <consortium name="The Broad Institute Genome Sequencing Center for Infectious Disease"/>
            <person name="Wu L."/>
            <person name="Ma J."/>
        </authorList>
    </citation>
    <scope>NUCLEOTIDE SEQUENCE [LARGE SCALE GENOMIC DNA]</scope>
    <source>
        <strain evidence="4 5">JCM 16330</strain>
    </source>
</reference>
<dbReference type="Proteomes" id="UP001500837">
    <property type="component" value="Unassembled WGS sequence"/>
</dbReference>
<name>A0AAV3SA35_9EURY</name>
<feature type="transmembrane region" description="Helical" evidence="2">
    <location>
        <begin position="101"/>
        <end position="122"/>
    </location>
</feature>
<dbReference type="InterPro" id="IPR011674">
    <property type="entry name" value="DUF1616"/>
</dbReference>
<feature type="transmembrane region" description="Helical" evidence="2">
    <location>
        <begin position="72"/>
        <end position="95"/>
    </location>
</feature>
<keyword evidence="2" id="KW-1133">Transmembrane helix</keyword>
<feature type="region of interest" description="Disordered" evidence="1">
    <location>
        <begin position="317"/>
        <end position="336"/>
    </location>
</feature>
<evidence type="ECO:0000313" key="4">
    <source>
        <dbReference type="EMBL" id="GAA0307707.1"/>
    </source>
</evidence>
<keyword evidence="2" id="KW-0812">Transmembrane</keyword>
<accession>A0AAV3SA35</accession>
<protein>
    <recommendedName>
        <fullName evidence="3">DUF1616 domain-containing protein</fullName>
    </recommendedName>
</protein>
<proteinExistence type="predicted"/>
<dbReference type="Pfam" id="PF07760">
    <property type="entry name" value="DUF1616"/>
    <property type="match status" value="1"/>
</dbReference>
<gene>
    <name evidence="4" type="ORF">GCM10009066_21700</name>
</gene>
<evidence type="ECO:0000256" key="1">
    <source>
        <dbReference type="SAM" id="MobiDB-lite"/>
    </source>
</evidence>
<dbReference type="EMBL" id="BAAABL010000067">
    <property type="protein sequence ID" value="GAA0307707.1"/>
    <property type="molecule type" value="Genomic_DNA"/>
</dbReference>
<feature type="domain" description="DUF1616" evidence="3">
    <location>
        <begin position="11"/>
        <end position="307"/>
    </location>
</feature>
<keyword evidence="2" id="KW-0472">Membrane</keyword>
<keyword evidence="5" id="KW-1185">Reference proteome</keyword>
<evidence type="ECO:0000259" key="3">
    <source>
        <dbReference type="Pfam" id="PF07760"/>
    </source>
</evidence>
<feature type="transmembrane region" description="Helical" evidence="2">
    <location>
        <begin position="153"/>
        <end position="172"/>
    </location>
</feature>
<sequence>MRAADSDLLAVLVATLVLVALAFVPALAPLRPLALPALLVAPGYAFVAACYPSRAPADESTPEGPDDPRLSTLGRLALSLAGSVAVVAAVGLPLALLGRFAARPVVAGIGALVAALLVVAWARRRRQVNAFGVDPAAARSRVASWSHGTSTDAVLTVACVVALVVTGGVVYADTTATNADPASAALLGPVNDSASTDTGTLTVGTTTTYRVAVSSPGTRSVNATVVPVVETYGPNATNGTTLPAPTERRVLTGQTRIVDANATAAIDVPVRPTERAPNARLVFLVYRDDVPAEPTIGTAASELHRWVAIDAADAGTDVENATGDAPDTGNATGDAPATAAASLAGVPAV</sequence>
<organism evidence="4 5">
    <name type="scientific">Halarchaeum salinum</name>
    <dbReference type="NCBI Taxonomy" id="489912"/>
    <lineage>
        <taxon>Archaea</taxon>
        <taxon>Methanobacteriati</taxon>
        <taxon>Methanobacteriota</taxon>
        <taxon>Stenosarchaea group</taxon>
        <taxon>Halobacteria</taxon>
        <taxon>Halobacteriales</taxon>
        <taxon>Halobacteriaceae</taxon>
    </lineage>
</organism>
<evidence type="ECO:0000256" key="2">
    <source>
        <dbReference type="SAM" id="Phobius"/>
    </source>
</evidence>
<evidence type="ECO:0000313" key="5">
    <source>
        <dbReference type="Proteomes" id="UP001500837"/>
    </source>
</evidence>
<comment type="caution">
    <text evidence="4">The sequence shown here is derived from an EMBL/GenBank/DDBJ whole genome shotgun (WGS) entry which is preliminary data.</text>
</comment>